<dbReference type="STRING" id="1146883.BLASA_1955"/>
<organism evidence="2 3">
    <name type="scientific">Blastococcus saxobsidens (strain DD2)</name>
    <dbReference type="NCBI Taxonomy" id="1146883"/>
    <lineage>
        <taxon>Bacteria</taxon>
        <taxon>Bacillati</taxon>
        <taxon>Actinomycetota</taxon>
        <taxon>Actinomycetes</taxon>
        <taxon>Geodermatophilales</taxon>
        <taxon>Geodermatophilaceae</taxon>
        <taxon>Blastococcus</taxon>
    </lineage>
</organism>
<evidence type="ECO:0000313" key="2">
    <source>
        <dbReference type="EMBL" id="CCG02869.1"/>
    </source>
</evidence>
<dbReference type="HOGENOM" id="CLU_2448737_0_0_11"/>
<reference evidence="2 3" key="1">
    <citation type="journal article" date="2012" name="J. Bacteriol.">
        <title>Genome Sequence of Blastococcus saxobsidens DD2, a Stone-Inhabiting Bacterium.</title>
        <authorList>
            <person name="Chouaia B."/>
            <person name="Crotti E."/>
            <person name="Brusetti L."/>
            <person name="Daffonchio D."/>
            <person name="Essoussi I."/>
            <person name="Nouioui I."/>
            <person name="Sbissi I."/>
            <person name="Ghodhbane-Gtari F."/>
            <person name="Gtari M."/>
            <person name="Vacherie B."/>
            <person name="Barbe V."/>
            <person name="Medigue C."/>
            <person name="Gury J."/>
            <person name="Pujic P."/>
            <person name="Normand P."/>
        </authorList>
    </citation>
    <scope>NUCLEOTIDE SEQUENCE [LARGE SCALE GENOMIC DNA]</scope>
    <source>
        <strain evidence="2 3">DD2</strain>
    </source>
</reference>
<dbReference type="Proteomes" id="UP000007517">
    <property type="component" value="Chromosome"/>
</dbReference>
<keyword evidence="3" id="KW-1185">Reference proteome</keyword>
<evidence type="ECO:0000313" key="3">
    <source>
        <dbReference type="Proteomes" id="UP000007517"/>
    </source>
</evidence>
<proteinExistence type="predicted"/>
<evidence type="ECO:0000256" key="1">
    <source>
        <dbReference type="SAM" id="MobiDB-lite"/>
    </source>
</evidence>
<reference evidence="3" key="2">
    <citation type="submission" date="2012-02" db="EMBL/GenBank/DDBJ databases">
        <title>Complete genome sequence of Blastococcus saxobsidens strain DD2.</title>
        <authorList>
            <person name="Genoscope."/>
        </authorList>
    </citation>
    <scope>NUCLEOTIDE SEQUENCE [LARGE SCALE GENOMIC DNA]</scope>
    <source>
        <strain evidence="3">DD2</strain>
    </source>
</reference>
<protein>
    <submittedName>
        <fullName evidence="2">Uncharacterized protein</fullName>
    </submittedName>
</protein>
<feature type="region of interest" description="Disordered" evidence="1">
    <location>
        <begin position="1"/>
        <end position="89"/>
    </location>
</feature>
<dbReference type="KEGG" id="bsd:BLASA_1955"/>
<dbReference type="AlphaFoldDB" id="H6RQZ0"/>
<name>H6RQZ0_BLASD</name>
<gene>
    <name evidence="2" type="ordered locus">BLASA_1955</name>
</gene>
<dbReference type="EMBL" id="FO117623">
    <property type="protein sequence ID" value="CCG02869.1"/>
    <property type="molecule type" value="Genomic_DNA"/>
</dbReference>
<feature type="compositionally biased region" description="Pro residues" evidence="1">
    <location>
        <begin position="9"/>
        <end position="18"/>
    </location>
</feature>
<sequence length="89" mass="8980">MTTATDRPAPSPCPPQLAPGPQESEEPGASLLTAHRPDLPIGGDLDRDGADFVPGTVDRLACNTAKPHTSTLSSPAPGTGPPADARESA</sequence>
<accession>H6RQZ0</accession>
<feature type="compositionally biased region" description="Polar residues" evidence="1">
    <location>
        <begin position="66"/>
        <end position="76"/>
    </location>
</feature>